<evidence type="ECO:0000256" key="2">
    <source>
        <dbReference type="ARBA" id="ARBA00022723"/>
    </source>
</evidence>
<feature type="compositionally biased region" description="Low complexity" evidence="9">
    <location>
        <begin position="130"/>
        <end position="158"/>
    </location>
</feature>
<dbReference type="SMART" id="SM00547">
    <property type="entry name" value="ZnF_RBZ"/>
    <property type="match status" value="1"/>
</dbReference>
<comment type="subcellular location">
    <subcellularLocation>
        <location evidence="1">Nucleus</location>
    </subcellularLocation>
</comment>
<dbReference type="GO" id="GO:0005634">
    <property type="term" value="C:nucleus"/>
    <property type="evidence" value="ECO:0007669"/>
    <property type="project" value="UniProtKB-SubCell"/>
</dbReference>
<dbReference type="STRING" id="7574.A0A1S3INV8"/>
<dbReference type="PROSITE" id="PS01358">
    <property type="entry name" value="ZF_RANBP2_1"/>
    <property type="match status" value="1"/>
</dbReference>
<evidence type="ECO:0000313" key="12">
    <source>
        <dbReference type="RefSeq" id="XP_013399930.1"/>
    </source>
</evidence>
<dbReference type="FunCoup" id="A0A1S3INV8">
    <property type="interactions" value="1940"/>
</dbReference>
<dbReference type="OrthoDB" id="10063208at2759"/>
<dbReference type="KEGG" id="lak:106166060"/>
<dbReference type="Pfam" id="PF00641">
    <property type="entry name" value="Zn_ribbon_RanBP"/>
    <property type="match status" value="1"/>
</dbReference>
<dbReference type="InterPro" id="IPR033774">
    <property type="entry name" value="YAF2_RYBP"/>
</dbReference>
<dbReference type="Gene3D" id="4.10.1060.10">
    <property type="entry name" value="Zinc finger, RanBP2-type"/>
    <property type="match status" value="1"/>
</dbReference>
<feature type="region of interest" description="Disordered" evidence="9">
    <location>
        <begin position="120"/>
        <end position="181"/>
    </location>
</feature>
<accession>A0A1S3INV8</accession>
<evidence type="ECO:0000259" key="10">
    <source>
        <dbReference type="PROSITE" id="PS50199"/>
    </source>
</evidence>
<dbReference type="RefSeq" id="XP_013399930.1">
    <property type="nucleotide sequence ID" value="XM_013544476.1"/>
</dbReference>
<dbReference type="PANTHER" id="PTHR12920">
    <property type="entry name" value="RYBP AND YAF2-RELATED"/>
    <property type="match status" value="1"/>
</dbReference>
<evidence type="ECO:0000256" key="3">
    <source>
        <dbReference type="ARBA" id="ARBA00022771"/>
    </source>
</evidence>
<dbReference type="GO" id="GO:0045893">
    <property type="term" value="P:positive regulation of DNA-templated transcription"/>
    <property type="evidence" value="ECO:0007669"/>
    <property type="project" value="InterPro"/>
</dbReference>
<dbReference type="Pfam" id="PF17219">
    <property type="entry name" value="YAF2_RYBP"/>
    <property type="match status" value="1"/>
</dbReference>
<keyword evidence="2" id="KW-0479">Metal-binding</keyword>
<protein>
    <submittedName>
        <fullName evidence="12">YY1-associated factor 2</fullName>
    </submittedName>
</protein>
<feature type="compositionally biased region" description="Basic and acidic residues" evidence="9">
    <location>
        <begin position="72"/>
        <end position="82"/>
    </location>
</feature>
<dbReference type="InterPro" id="IPR001876">
    <property type="entry name" value="Znf_RanBP2"/>
</dbReference>
<evidence type="ECO:0000256" key="5">
    <source>
        <dbReference type="ARBA" id="ARBA00023015"/>
    </source>
</evidence>
<keyword evidence="11" id="KW-1185">Reference proteome</keyword>
<dbReference type="Proteomes" id="UP000085678">
    <property type="component" value="Unplaced"/>
</dbReference>
<reference evidence="12" key="1">
    <citation type="submission" date="2025-08" db="UniProtKB">
        <authorList>
            <consortium name="RefSeq"/>
        </authorList>
    </citation>
    <scope>IDENTIFICATION</scope>
    <source>
        <tissue evidence="12">Gonads</tissue>
    </source>
</reference>
<dbReference type="GO" id="GO:0003677">
    <property type="term" value="F:DNA binding"/>
    <property type="evidence" value="ECO:0007669"/>
    <property type="project" value="TreeGrafter"/>
</dbReference>
<evidence type="ECO:0000313" key="11">
    <source>
        <dbReference type="Proteomes" id="UP000085678"/>
    </source>
</evidence>
<evidence type="ECO:0000256" key="7">
    <source>
        <dbReference type="ARBA" id="ARBA00023242"/>
    </source>
</evidence>
<feature type="region of interest" description="Disordered" evidence="9">
    <location>
        <begin position="60"/>
        <end position="106"/>
    </location>
</feature>
<evidence type="ECO:0000256" key="9">
    <source>
        <dbReference type="SAM" id="MobiDB-lite"/>
    </source>
</evidence>
<organism evidence="11 12">
    <name type="scientific">Lingula anatina</name>
    <name type="common">Brachiopod</name>
    <name type="synonym">Lingula unguis</name>
    <dbReference type="NCBI Taxonomy" id="7574"/>
    <lineage>
        <taxon>Eukaryota</taxon>
        <taxon>Metazoa</taxon>
        <taxon>Spiralia</taxon>
        <taxon>Lophotrochozoa</taxon>
        <taxon>Brachiopoda</taxon>
        <taxon>Linguliformea</taxon>
        <taxon>Lingulata</taxon>
        <taxon>Lingulida</taxon>
        <taxon>Linguloidea</taxon>
        <taxon>Lingulidae</taxon>
        <taxon>Lingula</taxon>
    </lineage>
</organism>
<dbReference type="GeneID" id="106166060"/>
<dbReference type="SUPFAM" id="SSF90209">
    <property type="entry name" value="Ran binding protein zinc finger-like"/>
    <property type="match status" value="1"/>
</dbReference>
<proteinExistence type="predicted"/>
<dbReference type="AlphaFoldDB" id="A0A1S3INV8"/>
<dbReference type="GO" id="GO:0008270">
    <property type="term" value="F:zinc ion binding"/>
    <property type="evidence" value="ECO:0007669"/>
    <property type="project" value="UniProtKB-KW"/>
</dbReference>
<evidence type="ECO:0000256" key="4">
    <source>
        <dbReference type="ARBA" id="ARBA00022833"/>
    </source>
</evidence>
<dbReference type="InterPro" id="IPR039958">
    <property type="entry name" value="RYBP/YAF2"/>
</dbReference>
<dbReference type="InParanoid" id="A0A1S3INV8"/>
<keyword evidence="4" id="KW-0862">Zinc</keyword>
<keyword evidence="3 8" id="KW-0863">Zinc-finger</keyword>
<sequence length="181" mass="20220">MEEKRSSGRSKRIRTAEEEGWDCSVCTYRNSPEAFKCDMCDVRKGTSTRKPRINPQLVTQQLAQQFAPPPPPKKDKKELGGRKKEHGVNGLKKLPRLKNIDRSSATHMEVTVGAVTVIITDYKPKERNLSSETNNNSNNNNKNKFGNSDGNSTSNNSSDAEDSNDSVDTIEYDQEDIAEEA</sequence>
<name>A0A1S3INV8_LINAN</name>
<dbReference type="InterPro" id="IPR036443">
    <property type="entry name" value="Znf_RanBP2_sf"/>
</dbReference>
<feature type="compositionally biased region" description="Acidic residues" evidence="9">
    <location>
        <begin position="159"/>
        <end position="181"/>
    </location>
</feature>
<dbReference type="PANTHER" id="PTHR12920:SF4">
    <property type="entry name" value="GEO03726P1"/>
    <property type="match status" value="1"/>
</dbReference>
<keyword evidence="7" id="KW-0539">Nucleus</keyword>
<evidence type="ECO:0000256" key="1">
    <source>
        <dbReference type="ARBA" id="ARBA00004123"/>
    </source>
</evidence>
<gene>
    <name evidence="12" type="primary">LOC106166060</name>
</gene>
<feature type="domain" description="RanBP2-type" evidence="10">
    <location>
        <begin position="17"/>
        <end position="46"/>
    </location>
</feature>
<keyword evidence="6" id="KW-0804">Transcription</keyword>
<evidence type="ECO:0000256" key="6">
    <source>
        <dbReference type="ARBA" id="ARBA00023163"/>
    </source>
</evidence>
<dbReference type="PROSITE" id="PS50199">
    <property type="entry name" value="ZF_RANBP2_2"/>
    <property type="match status" value="1"/>
</dbReference>
<keyword evidence="5" id="KW-0805">Transcription regulation</keyword>
<evidence type="ECO:0000256" key="8">
    <source>
        <dbReference type="PROSITE-ProRule" id="PRU00322"/>
    </source>
</evidence>
<dbReference type="GO" id="GO:0003712">
    <property type="term" value="F:transcription coregulator activity"/>
    <property type="evidence" value="ECO:0007669"/>
    <property type="project" value="TreeGrafter"/>
</dbReference>